<evidence type="ECO:0000259" key="2">
    <source>
        <dbReference type="Pfam" id="PF13568"/>
    </source>
</evidence>
<dbReference type="EMBL" id="CP120682">
    <property type="protein sequence ID" value="WKN38406.1"/>
    <property type="molecule type" value="Genomic_DNA"/>
</dbReference>
<evidence type="ECO:0000256" key="1">
    <source>
        <dbReference type="SAM" id="SignalP"/>
    </source>
</evidence>
<gene>
    <name evidence="3" type="ORF">K4G66_06790</name>
</gene>
<reference evidence="3" key="1">
    <citation type="journal article" date="2023" name="Comput. Struct. Biotechnol. J.">
        <title>Discovery of a novel marine Bacteroidetes with a rich repertoire of carbohydrate-active enzymes.</title>
        <authorList>
            <person name="Chen B."/>
            <person name="Liu G."/>
            <person name="Chen Q."/>
            <person name="Wang H."/>
            <person name="Liu L."/>
            <person name="Tang K."/>
        </authorList>
    </citation>
    <scope>NUCLEOTIDE SEQUENCE</scope>
    <source>
        <strain evidence="3">TK19036</strain>
    </source>
</reference>
<sequence>MMQYFNRVLNKARCFAMTLPVIAALSAPDAFAQDADSGTGQPLVYGPKIGLTSSGFYEGFLNGRQHTGSVTGVAVGGFASYSLLDFLDVSAELMYMQQGGTRVELKESIVDGSLITTTGNVKLHNVEFPVLVRLGMPNPVLGIRPQLVFGPSVGFNVAAIQSQDITYFVDAFNETPAGLETFARTGSGTENVRSEYRSMQYGLNVGLGAKIPLEGGSNTFFFDARYRYGVNAINNGYDPNDLLRDATDIRSNTFLFSIGITL</sequence>
<name>A0AA49GR25_9BACT</name>
<dbReference type="Pfam" id="PF13568">
    <property type="entry name" value="OMP_b-brl_2"/>
    <property type="match status" value="1"/>
</dbReference>
<feature type="signal peptide" evidence="1">
    <location>
        <begin position="1"/>
        <end position="32"/>
    </location>
</feature>
<protein>
    <submittedName>
        <fullName evidence="3">Porin family protein</fullName>
    </submittedName>
</protein>
<dbReference type="InterPro" id="IPR025665">
    <property type="entry name" value="Beta-barrel_OMP_2"/>
</dbReference>
<evidence type="ECO:0000313" key="3">
    <source>
        <dbReference type="EMBL" id="WKN38406.1"/>
    </source>
</evidence>
<dbReference type="AlphaFoldDB" id="A0AA49GR25"/>
<reference evidence="3" key="2">
    <citation type="journal article" date="2024" name="Antonie Van Leeuwenhoek">
        <title>Roseihalotalea indica gen. nov., sp. nov., a halophilic Bacteroidetes from mesopelagic Southwest Indian Ocean with higher carbohydrate metabolic potential.</title>
        <authorList>
            <person name="Chen B."/>
            <person name="Zhang M."/>
            <person name="Lin D."/>
            <person name="Ye J."/>
            <person name="Tang K."/>
        </authorList>
    </citation>
    <scope>NUCLEOTIDE SEQUENCE</scope>
    <source>
        <strain evidence="3">TK19036</strain>
    </source>
</reference>
<accession>A0AA49GR25</accession>
<keyword evidence="1" id="KW-0732">Signal</keyword>
<proteinExistence type="predicted"/>
<feature type="domain" description="Outer membrane protein beta-barrel" evidence="2">
    <location>
        <begin position="31"/>
        <end position="233"/>
    </location>
</feature>
<organism evidence="3">
    <name type="scientific">Roseihalotalea indica</name>
    <dbReference type="NCBI Taxonomy" id="2867963"/>
    <lineage>
        <taxon>Bacteria</taxon>
        <taxon>Pseudomonadati</taxon>
        <taxon>Bacteroidota</taxon>
        <taxon>Cytophagia</taxon>
        <taxon>Cytophagales</taxon>
        <taxon>Catalimonadaceae</taxon>
        <taxon>Roseihalotalea</taxon>
    </lineage>
</organism>
<feature type="chain" id="PRO_5041252554" evidence="1">
    <location>
        <begin position="33"/>
        <end position="262"/>
    </location>
</feature>